<evidence type="ECO:0000313" key="2">
    <source>
        <dbReference type="Proteomes" id="UP000002519"/>
    </source>
</evidence>
<evidence type="ECO:0000313" key="1">
    <source>
        <dbReference type="EMBL" id="AAG56195.1"/>
    </source>
</evidence>
<sequence length="186" mass="20430">MARGKAAITFFREPPATSCDSRCSCRTARIARRGPGNPQYQLLGNVPARAAPLQWQCQRKAPDSADTGTEAMIPLPSGTKIWLVAGITDMRNGFNGLAAKVQTALKDDPMSGHVFIFRGRSGSQVKLLWSTGDGLCLLTKRLERGRFAWPSARDGKVFLTQAQLAMLLEGIDWRQPKRLLTSLTML</sequence>
<dbReference type="PANTHER" id="PTHR36455:SF1">
    <property type="entry name" value="BLR8292 PROTEIN"/>
    <property type="match status" value="1"/>
</dbReference>
<dbReference type="PIR" id="G85716">
    <property type="entry name" value="G85716"/>
</dbReference>
<protein>
    <submittedName>
        <fullName evidence="1">IS encoded protein encoded within prophage CP-933O</fullName>
    </submittedName>
</protein>
<dbReference type="PANTHER" id="PTHR36455">
    <property type="match status" value="1"/>
</dbReference>
<dbReference type="Pfam" id="PF05717">
    <property type="entry name" value="TnpB_IS66"/>
    <property type="match status" value="1"/>
</dbReference>
<gene>
    <name evidence="1" type="ordered locus">Z2127</name>
</gene>
<dbReference type="NCBIfam" id="NF033819">
    <property type="entry name" value="IS66_TnpB"/>
    <property type="match status" value="1"/>
</dbReference>
<proteinExistence type="predicted"/>
<name>Q8XC14_ECO57</name>
<reference evidence="1 2" key="1">
    <citation type="journal article" date="2001" name="Nature">
        <title>Genome sequence of enterohaemorrhagic Escherichia coli O157:H7.</title>
        <authorList>
            <person name="Perna N.T."/>
            <person name="Plunkett G.III."/>
            <person name="Burland V."/>
            <person name="Mau B."/>
            <person name="Glasner J.D."/>
            <person name="Rose D.J."/>
            <person name="Mayhew G.F."/>
            <person name="Evans P.S."/>
            <person name="Gregor J."/>
            <person name="Kirkpatrick H.A."/>
            <person name="Posfai G."/>
            <person name="Hackett J."/>
            <person name="Klink S."/>
            <person name="Boutin A."/>
            <person name="Shao Y."/>
            <person name="Miller L."/>
            <person name="Grotbeck E.J."/>
            <person name="Davis N.W."/>
            <person name="Lim A."/>
            <person name="Dimalanta E."/>
            <person name="Potamousis K."/>
            <person name="Apodaca J."/>
            <person name="Anantharaman T.S."/>
            <person name="Lin J."/>
            <person name="Yen G."/>
            <person name="Schwartz D.C."/>
            <person name="Welch R.A."/>
            <person name="Blattner F.R."/>
        </authorList>
    </citation>
    <scope>NUCLEOTIDE SEQUENCE [LARGE SCALE GENOMIC DNA]</scope>
    <source>
        <strain evidence="2">O157:H7 / EDL933 / ATCC 700927 / EHEC</strain>
    </source>
</reference>
<dbReference type="KEGG" id="ece:Z2127"/>
<organism evidence="1 2">
    <name type="scientific">Escherichia coli O157:H7</name>
    <dbReference type="NCBI Taxonomy" id="83334"/>
    <lineage>
        <taxon>Bacteria</taxon>
        <taxon>Pseudomonadati</taxon>
        <taxon>Pseudomonadota</taxon>
        <taxon>Gammaproteobacteria</taxon>
        <taxon>Enterobacterales</taxon>
        <taxon>Enterobacteriaceae</taxon>
        <taxon>Escherichia</taxon>
    </lineage>
</organism>
<accession>Q8XC14</accession>
<dbReference type="AlphaFoldDB" id="Q8XC14"/>
<dbReference type="InterPro" id="IPR008878">
    <property type="entry name" value="Transposase_IS66_Orf2"/>
</dbReference>
<dbReference type="EMBL" id="AE005174">
    <property type="protein sequence ID" value="AAG56195.1"/>
    <property type="molecule type" value="Genomic_DNA"/>
</dbReference>
<dbReference type="Proteomes" id="UP000002519">
    <property type="component" value="Chromosome"/>
</dbReference>